<reference evidence="1 2" key="1">
    <citation type="submission" date="2012-05" db="EMBL/GenBank/DDBJ databases">
        <title>Recombination and specialization in a pathogen metapopulation.</title>
        <authorList>
            <person name="Gardiner A."/>
            <person name="Kemen E."/>
            <person name="Schultz-Larsen T."/>
            <person name="MacLean D."/>
            <person name="Van Oosterhout C."/>
            <person name="Jones J.D.G."/>
        </authorList>
    </citation>
    <scope>NUCLEOTIDE SEQUENCE [LARGE SCALE GENOMIC DNA]</scope>
    <source>
        <strain evidence="1 2">Ac Nc2</strain>
    </source>
</reference>
<protein>
    <submittedName>
        <fullName evidence="1">Uncharacterized protein</fullName>
    </submittedName>
</protein>
<evidence type="ECO:0000313" key="1">
    <source>
        <dbReference type="EMBL" id="CCI10665.1"/>
    </source>
</evidence>
<sequence length="94" mass="10743">MYTIGNVIAGPLLAHKADVEGLQPMILCWENMDGHVKYNAIPGVIFAHTEVGRKEKSKKRRISYHFRKFSMIASFRPRAVDGNRWICKNLGAER</sequence>
<evidence type="ECO:0000313" key="2">
    <source>
        <dbReference type="Proteomes" id="UP000053237"/>
    </source>
</evidence>
<dbReference type="STRING" id="65357.A0A024FU62"/>
<dbReference type="AlphaFoldDB" id="A0A024FU62"/>
<comment type="caution">
    <text evidence="1">The sequence shown here is derived from an EMBL/GenBank/DDBJ whole genome shotgun (WGS) entry which is preliminary data.</text>
</comment>
<accession>A0A024FU62</accession>
<gene>
    <name evidence="1" type="ORF">BN9_112100</name>
</gene>
<dbReference type="Gene3D" id="3.50.50.60">
    <property type="entry name" value="FAD/NAD(P)-binding domain"/>
    <property type="match status" value="1"/>
</dbReference>
<organism evidence="1 2">
    <name type="scientific">Albugo candida</name>
    <dbReference type="NCBI Taxonomy" id="65357"/>
    <lineage>
        <taxon>Eukaryota</taxon>
        <taxon>Sar</taxon>
        <taxon>Stramenopiles</taxon>
        <taxon>Oomycota</taxon>
        <taxon>Peronosporomycetes</taxon>
        <taxon>Albuginales</taxon>
        <taxon>Albuginaceae</taxon>
        <taxon>Albugo</taxon>
    </lineage>
</organism>
<dbReference type="InterPro" id="IPR036188">
    <property type="entry name" value="FAD/NAD-bd_sf"/>
</dbReference>
<proteinExistence type="predicted"/>
<dbReference type="Proteomes" id="UP000053237">
    <property type="component" value="Unassembled WGS sequence"/>
</dbReference>
<dbReference type="EMBL" id="CAIX01000341">
    <property type="protein sequence ID" value="CCI10665.1"/>
    <property type="molecule type" value="Genomic_DNA"/>
</dbReference>
<dbReference type="InParanoid" id="A0A024FU62"/>
<dbReference type="OrthoDB" id="7311479at2759"/>
<name>A0A024FU62_9STRA</name>
<keyword evidence="2" id="KW-1185">Reference proteome</keyword>